<dbReference type="PANTHER" id="PTHR42715:SF10">
    <property type="entry name" value="BETA-GLUCOSIDASE"/>
    <property type="match status" value="1"/>
</dbReference>
<dbReference type="EC" id="3.2.1.21" evidence="3"/>
<name>A0A840D3T3_9BACE</name>
<protein>
    <submittedName>
        <fullName evidence="3">Beta-glucosidase</fullName>
        <ecNumber evidence="3">3.2.1.21</ecNumber>
    </submittedName>
</protein>
<sequence>MNIFRDPCWGRGQETYGEELYLSARMGGAVVKGFPMSFRMFPFGHGLSYTQFSYGKILLSVTKLQAGNEQHIKLPIKNIGNYKGNEILQIYIQKLGDKDTPIKT</sequence>
<keyword evidence="4" id="KW-1185">Reference proteome</keyword>
<reference evidence="3" key="1">
    <citation type="submission" date="2020-08" db="EMBL/GenBank/DDBJ databases">
        <title>Genomic Encyclopedia of Type Strains, Phase IV (KMG-IV): sequencing the most valuable type-strain genomes for metagenomic binning, comparative biology and taxonomic classification.</title>
        <authorList>
            <person name="Goeker M."/>
        </authorList>
    </citation>
    <scope>NUCLEOTIDE SEQUENCE [LARGE SCALE GENOMIC DNA]</scope>
    <source>
        <strain evidence="3">DSM 105720</strain>
    </source>
</reference>
<evidence type="ECO:0000313" key="3">
    <source>
        <dbReference type="EMBL" id="MBB4043385.1"/>
    </source>
</evidence>
<dbReference type="PANTHER" id="PTHR42715">
    <property type="entry name" value="BETA-GLUCOSIDASE"/>
    <property type="match status" value="1"/>
</dbReference>
<dbReference type="Gene3D" id="2.60.40.10">
    <property type="entry name" value="Immunoglobulins"/>
    <property type="match status" value="1"/>
</dbReference>
<dbReference type="GO" id="GO:0008422">
    <property type="term" value="F:beta-glucosidase activity"/>
    <property type="evidence" value="ECO:0007669"/>
    <property type="project" value="UniProtKB-EC"/>
</dbReference>
<organism evidence="3 4">
    <name type="scientific">Bacteroides reticulotermitis</name>
    <dbReference type="NCBI Taxonomy" id="1133319"/>
    <lineage>
        <taxon>Bacteria</taxon>
        <taxon>Pseudomonadati</taxon>
        <taxon>Bacteroidota</taxon>
        <taxon>Bacteroidia</taxon>
        <taxon>Bacteroidales</taxon>
        <taxon>Bacteroidaceae</taxon>
        <taxon>Bacteroides</taxon>
    </lineage>
</organism>
<dbReference type="GO" id="GO:0005975">
    <property type="term" value="P:carbohydrate metabolic process"/>
    <property type="evidence" value="ECO:0007669"/>
    <property type="project" value="InterPro"/>
</dbReference>
<keyword evidence="3" id="KW-0326">Glycosidase</keyword>
<dbReference type="InterPro" id="IPR013783">
    <property type="entry name" value="Ig-like_fold"/>
</dbReference>
<dbReference type="InterPro" id="IPR050288">
    <property type="entry name" value="Cellulose_deg_GH3"/>
</dbReference>
<dbReference type="SUPFAM" id="SSF51445">
    <property type="entry name" value="(Trans)glycosidases"/>
    <property type="match status" value="1"/>
</dbReference>
<dbReference type="InterPro" id="IPR017853">
    <property type="entry name" value="GH"/>
</dbReference>
<comment type="caution">
    <text evidence="3">The sequence shown here is derived from an EMBL/GenBank/DDBJ whole genome shotgun (WGS) entry which is preliminary data.</text>
</comment>
<dbReference type="Proteomes" id="UP000560658">
    <property type="component" value="Unassembled WGS sequence"/>
</dbReference>
<evidence type="ECO:0000256" key="1">
    <source>
        <dbReference type="ARBA" id="ARBA00005336"/>
    </source>
</evidence>
<dbReference type="EMBL" id="JACIER010000003">
    <property type="protein sequence ID" value="MBB4043385.1"/>
    <property type="molecule type" value="Genomic_DNA"/>
</dbReference>
<evidence type="ECO:0000313" key="4">
    <source>
        <dbReference type="Proteomes" id="UP000560658"/>
    </source>
</evidence>
<proteinExistence type="inferred from homology"/>
<accession>A0A840D3T3</accession>
<evidence type="ECO:0000256" key="2">
    <source>
        <dbReference type="ARBA" id="ARBA00022801"/>
    </source>
</evidence>
<dbReference type="InterPro" id="IPR036962">
    <property type="entry name" value="Glyco_hydro_3_N_sf"/>
</dbReference>
<dbReference type="Gene3D" id="3.20.20.300">
    <property type="entry name" value="Glycoside hydrolase, family 3, N-terminal domain"/>
    <property type="match status" value="1"/>
</dbReference>
<keyword evidence="2 3" id="KW-0378">Hydrolase</keyword>
<dbReference type="AlphaFoldDB" id="A0A840D3T3"/>
<gene>
    <name evidence="3" type="ORF">GGR06_001152</name>
</gene>
<comment type="similarity">
    <text evidence="1">Belongs to the glycosyl hydrolase 3 family.</text>
</comment>